<sequence>MQAADATLLQLARGALLADDPADSVLAALDLDDPQQRRFGDYELLQRLGRGGMGVVFRARQLSLQREVALKVIAGLGEDAAAVARFLGEARAAAQLHHPHIVPVYEVGLIGDVHFFSMPLAASTLATQLDGRALAPAAALELMLQLAGAVGYAHSLGLLHLDLKPDNVLLDEQGRAQIADFGLALAFDPQRLAPAQEISGTPAYMAPEQRDPALGPLGPASDVYALGAMLLQFLGGRLPDAAGRDALLAGLDADLGAICRHCLNEDPRRRYASVAEFATDLARARDGNAVSVRPRRWAERAWRGLRRHPALSLAVAAALLALCAGLAATAWQWQRAQAALAAAETARQQSSARAERLRQLAGLMAASFPSGSASEAQRRAGAEAAVAWLRRETADPAAQRELLDAFGQALRSAGKDDAVETLLAEIIRQLGQDYRRAQLQQLIARGDRDSLIAAVLLSSTQPEQAGLAAQARTQLRQGHPGDVAALSALALACHVQNNNCEEIQDFRNLTRLAPDNAVHWVLWPQGLAESERALARRLAQAAAATTFDDHAASQAALLQRMLQKPPLPESLRQPLQAVLDPADMAASLRRTAVDAVPLPRYADFVRLCRPDYGALARQPGLREHCIAFAQRGLTAPGAAVLSRMVASAMLRRLYKGRPEAGPAYAARRQYVWLAEQFTRRRIDPEQLRQDFARYGEWQAMERMAQRHGIAATPPADWQPQDPKMLLLSEDR</sequence>
<evidence type="ECO:0000313" key="7">
    <source>
        <dbReference type="EMBL" id="MCQ4163324.1"/>
    </source>
</evidence>
<dbReference type="Proteomes" id="UP001165498">
    <property type="component" value="Unassembled WGS sequence"/>
</dbReference>
<organism evidence="7 8">
    <name type="scientific">Tahibacter harae</name>
    <dbReference type="NCBI Taxonomy" id="2963937"/>
    <lineage>
        <taxon>Bacteria</taxon>
        <taxon>Pseudomonadati</taxon>
        <taxon>Pseudomonadota</taxon>
        <taxon>Gammaproteobacteria</taxon>
        <taxon>Lysobacterales</taxon>
        <taxon>Rhodanobacteraceae</taxon>
        <taxon>Tahibacter</taxon>
    </lineage>
</organism>
<dbReference type="GO" id="GO:0004674">
    <property type="term" value="F:protein serine/threonine kinase activity"/>
    <property type="evidence" value="ECO:0007669"/>
    <property type="project" value="UniProtKB-KW"/>
</dbReference>
<evidence type="ECO:0000313" key="8">
    <source>
        <dbReference type="Proteomes" id="UP001165498"/>
    </source>
</evidence>
<keyword evidence="8" id="KW-1185">Reference proteome</keyword>
<dbReference type="InterPro" id="IPR011009">
    <property type="entry name" value="Kinase-like_dom_sf"/>
</dbReference>
<gene>
    <name evidence="7" type="ORF">NM961_01245</name>
</gene>
<dbReference type="PROSITE" id="PS00108">
    <property type="entry name" value="PROTEIN_KINASE_ST"/>
    <property type="match status" value="1"/>
</dbReference>
<dbReference type="PROSITE" id="PS50011">
    <property type="entry name" value="PROTEIN_KINASE_DOM"/>
    <property type="match status" value="1"/>
</dbReference>
<evidence type="ECO:0000256" key="4">
    <source>
        <dbReference type="ARBA" id="ARBA00022840"/>
    </source>
</evidence>
<evidence type="ECO:0000256" key="2">
    <source>
        <dbReference type="ARBA" id="ARBA00022741"/>
    </source>
</evidence>
<evidence type="ECO:0000256" key="3">
    <source>
        <dbReference type="ARBA" id="ARBA00022777"/>
    </source>
</evidence>
<name>A0ABT1QLC3_9GAMM</name>
<protein>
    <submittedName>
        <fullName evidence="7">Serine/threonine protein kinase</fullName>
    </submittedName>
</protein>
<dbReference type="EMBL" id="JANFQO010000001">
    <property type="protein sequence ID" value="MCQ4163324.1"/>
    <property type="molecule type" value="Genomic_DNA"/>
</dbReference>
<comment type="caution">
    <text evidence="7">The sequence shown here is derived from an EMBL/GenBank/DDBJ whole genome shotgun (WGS) entry which is preliminary data.</text>
</comment>
<reference evidence="7" key="1">
    <citation type="submission" date="2022-07" db="EMBL/GenBank/DDBJ databases">
        <title>Tahibacter sp., a new gammaproteobacterium isolated from the silt sample collected at pig farm.</title>
        <authorList>
            <person name="Chen H."/>
        </authorList>
    </citation>
    <scope>NUCLEOTIDE SEQUENCE</scope>
    <source>
        <strain evidence="7">P2K</strain>
    </source>
</reference>
<dbReference type="PROSITE" id="PS00107">
    <property type="entry name" value="PROTEIN_KINASE_ATP"/>
    <property type="match status" value="1"/>
</dbReference>
<dbReference type="SMART" id="SM00220">
    <property type="entry name" value="S_TKc"/>
    <property type="match status" value="1"/>
</dbReference>
<evidence type="ECO:0000256" key="5">
    <source>
        <dbReference type="PROSITE-ProRule" id="PRU10141"/>
    </source>
</evidence>
<feature type="domain" description="Protein kinase" evidence="6">
    <location>
        <begin position="42"/>
        <end position="282"/>
    </location>
</feature>
<feature type="binding site" evidence="5">
    <location>
        <position position="71"/>
    </location>
    <ligand>
        <name>ATP</name>
        <dbReference type="ChEBI" id="CHEBI:30616"/>
    </ligand>
</feature>
<dbReference type="PANTHER" id="PTHR43289">
    <property type="entry name" value="MITOGEN-ACTIVATED PROTEIN KINASE KINASE KINASE 20-RELATED"/>
    <property type="match status" value="1"/>
</dbReference>
<keyword evidence="1" id="KW-0808">Transferase</keyword>
<proteinExistence type="predicted"/>
<evidence type="ECO:0000259" key="6">
    <source>
        <dbReference type="PROSITE" id="PS50011"/>
    </source>
</evidence>
<keyword evidence="3 7" id="KW-0418">Kinase</keyword>
<dbReference type="InterPro" id="IPR000719">
    <property type="entry name" value="Prot_kinase_dom"/>
</dbReference>
<dbReference type="InterPro" id="IPR017441">
    <property type="entry name" value="Protein_kinase_ATP_BS"/>
</dbReference>
<dbReference type="SUPFAM" id="SSF56112">
    <property type="entry name" value="Protein kinase-like (PK-like)"/>
    <property type="match status" value="1"/>
</dbReference>
<dbReference type="Gene3D" id="1.10.510.10">
    <property type="entry name" value="Transferase(Phosphotransferase) domain 1"/>
    <property type="match status" value="1"/>
</dbReference>
<dbReference type="CDD" id="cd14014">
    <property type="entry name" value="STKc_PknB_like"/>
    <property type="match status" value="1"/>
</dbReference>
<keyword evidence="4 5" id="KW-0067">ATP-binding</keyword>
<keyword evidence="2 5" id="KW-0547">Nucleotide-binding</keyword>
<evidence type="ECO:0000256" key="1">
    <source>
        <dbReference type="ARBA" id="ARBA00022679"/>
    </source>
</evidence>
<dbReference type="Gene3D" id="3.30.200.20">
    <property type="entry name" value="Phosphorylase Kinase, domain 1"/>
    <property type="match status" value="1"/>
</dbReference>
<keyword evidence="7" id="KW-0723">Serine/threonine-protein kinase</keyword>
<dbReference type="Pfam" id="PF00069">
    <property type="entry name" value="Pkinase"/>
    <property type="match status" value="1"/>
</dbReference>
<dbReference type="RefSeq" id="WP_255910401.1">
    <property type="nucleotide sequence ID" value="NZ_JANFQO010000001.1"/>
</dbReference>
<dbReference type="PANTHER" id="PTHR43289:SF34">
    <property type="entry name" value="SERINE_THREONINE-PROTEIN KINASE YBDM-RELATED"/>
    <property type="match status" value="1"/>
</dbReference>
<dbReference type="InterPro" id="IPR008271">
    <property type="entry name" value="Ser/Thr_kinase_AS"/>
</dbReference>
<accession>A0ABT1QLC3</accession>